<evidence type="ECO:0000256" key="3">
    <source>
        <dbReference type="ARBA" id="ARBA00022833"/>
    </source>
</evidence>
<sequence length="206" mass="22677">MDSGESSERRDAKGKRIVLDMDLIDLLPGEIMDISSHPEVEVEGQGNGNSSRQAASSVNVTGDHRFVFFTLHLCWFNQLGDLYESPHDKRAITMELKIYMKNSISHNIMNQDIATDTLVPPPVAPPSVAPPPVAPSPVPKPTFKCGICLDQIVEATSTTCGHIFCKKCVEAAIASQNICPACHHKLLNKDTRKVHLPEPHYLSKKI</sequence>
<dbReference type="InterPro" id="IPR049627">
    <property type="entry name" value="SLX8"/>
</dbReference>
<dbReference type="PANTHER" id="PTHR47094:SF18">
    <property type="entry name" value="RING-TYPE DOMAIN-CONTAINING PROTEIN"/>
    <property type="match status" value="1"/>
</dbReference>
<dbReference type="SMART" id="SM00184">
    <property type="entry name" value="RING"/>
    <property type="match status" value="1"/>
</dbReference>
<keyword evidence="3" id="KW-0862">Zinc</keyword>
<keyword evidence="1" id="KW-0479">Metal-binding</keyword>
<dbReference type="GO" id="GO:0033768">
    <property type="term" value="C:SUMO-targeted ubiquitin ligase complex"/>
    <property type="evidence" value="ECO:0007669"/>
    <property type="project" value="TreeGrafter"/>
</dbReference>
<name>W9SL93_9ROSA</name>
<protein>
    <submittedName>
        <fullName evidence="6">E3 ubiquitin-protein ligase RFWD2</fullName>
    </submittedName>
</protein>
<dbReference type="Gene3D" id="3.30.40.10">
    <property type="entry name" value="Zinc/RING finger domain, C3HC4 (zinc finger)"/>
    <property type="match status" value="1"/>
</dbReference>
<evidence type="ECO:0000313" key="6">
    <source>
        <dbReference type="EMBL" id="EXC33905.1"/>
    </source>
</evidence>
<evidence type="ECO:0000256" key="4">
    <source>
        <dbReference type="PROSITE-ProRule" id="PRU00175"/>
    </source>
</evidence>
<proteinExistence type="predicted"/>
<dbReference type="Proteomes" id="UP000030645">
    <property type="component" value="Unassembled WGS sequence"/>
</dbReference>
<dbReference type="InterPro" id="IPR013083">
    <property type="entry name" value="Znf_RING/FYVE/PHD"/>
</dbReference>
<feature type="domain" description="RING-type" evidence="5">
    <location>
        <begin position="145"/>
        <end position="183"/>
    </location>
</feature>
<dbReference type="PROSITE" id="PS50089">
    <property type="entry name" value="ZF_RING_2"/>
    <property type="match status" value="1"/>
</dbReference>
<dbReference type="GO" id="GO:0032183">
    <property type="term" value="F:SUMO binding"/>
    <property type="evidence" value="ECO:0007669"/>
    <property type="project" value="TreeGrafter"/>
</dbReference>
<dbReference type="Pfam" id="PF13923">
    <property type="entry name" value="zf-C3HC4_2"/>
    <property type="match status" value="1"/>
</dbReference>
<dbReference type="PANTHER" id="PTHR47094">
    <property type="entry name" value="ELFLESS, ISOFORM B"/>
    <property type="match status" value="1"/>
</dbReference>
<accession>W9SL93</accession>
<reference evidence="7" key="1">
    <citation type="submission" date="2013-01" db="EMBL/GenBank/DDBJ databases">
        <title>Draft Genome Sequence of a Mulberry Tree, Morus notabilis C.K. Schneid.</title>
        <authorList>
            <person name="He N."/>
            <person name="Zhao S."/>
        </authorList>
    </citation>
    <scope>NUCLEOTIDE SEQUENCE</scope>
</reference>
<dbReference type="PROSITE" id="PS00518">
    <property type="entry name" value="ZF_RING_1"/>
    <property type="match status" value="1"/>
</dbReference>
<dbReference type="SUPFAM" id="SSF57850">
    <property type="entry name" value="RING/U-box"/>
    <property type="match status" value="1"/>
</dbReference>
<dbReference type="InterPro" id="IPR001841">
    <property type="entry name" value="Znf_RING"/>
</dbReference>
<dbReference type="EMBL" id="KE346345">
    <property type="protein sequence ID" value="EXC33905.1"/>
    <property type="molecule type" value="Genomic_DNA"/>
</dbReference>
<dbReference type="GO" id="GO:0140082">
    <property type="term" value="F:SUMO-ubiquitin ligase activity"/>
    <property type="evidence" value="ECO:0007669"/>
    <property type="project" value="TreeGrafter"/>
</dbReference>
<dbReference type="GO" id="GO:0008270">
    <property type="term" value="F:zinc ion binding"/>
    <property type="evidence" value="ECO:0007669"/>
    <property type="project" value="UniProtKB-KW"/>
</dbReference>
<keyword evidence="7" id="KW-1185">Reference proteome</keyword>
<dbReference type="GO" id="GO:0006511">
    <property type="term" value="P:ubiquitin-dependent protein catabolic process"/>
    <property type="evidence" value="ECO:0007669"/>
    <property type="project" value="TreeGrafter"/>
</dbReference>
<dbReference type="STRING" id="981085.W9SL93"/>
<gene>
    <name evidence="6" type="ORF">L484_012795</name>
</gene>
<dbReference type="AlphaFoldDB" id="W9SL93"/>
<dbReference type="InterPro" id="IPR017907">
    <property type="entry name" value="Znf_RING_CS"/>
</dbReference>
<dbReference type="eggNOG" id="KOG0320">
    <property type="taxonomic scope" value="Eukaryota"/>
</dbReference>
<evidence type="ECO:0000313" key="7">
    <source>
        <dbReference type="Proteomes" id="UP000030645"/>
    </source>
</evidence>
<organism evidence="6 7">
    <name type="scientific">Morus notabilis</name>
    <dbReference type="NCBI Taxonomy" id="981085"/>
    <lineage>
        <taxon>Eukaryota</taxon>
        <taxon>Viridiplantae</taxon>
        <taxon>Streptophyta</taxon>
        <taxon>Embryophyta</taxon>
        <taxon>Tracheophyta</taxon>
        <taxon>Spermatophyta</taxon>
        <taxon>Magnoliopsida</taxon>
        <taxon>eudicotyledons</taxon>
        <taxon>Gunneridae</taxon>
        <taxon>Pentapetalae</taxon>
        <taxon>rosids</taxon>
        <taxon>fabids</taxon>
        <taxon>Rosales</taxon>
        <taxon>Moraceae</taxon>
        <taxon>Moreae</taxon>
        <taxon>Morus</taxon>
    </lineage>
</organism>
<evidence type="ECO:0000256" key="1">
    <source>
        <dbReference type="ARBA" id="ARBA00022723"/>
    </source>
</evidence>
<evidence type="ECO:0000256" key="2">
    <source>
        <dbReference type="ARBA" id="ARBA00022771"/>
    </source>
</evidence>
<keyword evidence="2 4" id="KW-0863">Zinc-finger</keyword>
<dbReference type="GO" id="GO:0061630">
    <property type="term" value="F:ubiquitin protein ligase activity"/>
    <property type="evidence" value="ECO:0007669"/>
    <property type="project" value="InterPro"/>
</dbReference>
<evidence type="ECO:0000259" key="5">
    <source>
        <dbReference type="PROSITE" id="PS50089"/>
    </source>
</evidence>